<keyword evidence="6 9" id="KW-0472">Membrane</keyword>
<evidence type="ECO:0000256" key="10">
    <source>
        <dbReference type="SAM" id="SignalP"/>
    </source>
</evidence>
<evidence type="ECO:0000256" key="7">
    <source>
        <dbReference type="ARBA" id="ARBA00023180"/>
    </source>
</evidence>
<accession>I4DEF4</accession>
<evidence type="ECO:0000256" key="1">
    <source>
        <dbReference type="ARBA" id="ARBA00004479"/>
    </source>
</evidence>
<evidence type="ECO:0000256" key="3">
    <source>
        <dbReference type="ARBA" id="ARBA00022692"/>
    </source>
</evidence>
<name>I4DEF4_9EIME</name>
<proteinExistence type="evidence at transcript level"/>
<protein>
    <submittedName>
        <fullName evidence="11">Apical membrane antigen 1</fullName>
    </submittedName>
</protein>
<feature type="region of interest" description="Disordered" evidence="8">
    <location>
        <begin position="493"/>
        <end position="551"/>
    </location>
</feature>
<sequence length="551" mass="59909">MCRLRTAAITGAVLGLLSAGLPAARAVKDLVHQQHYHQHHSRAAAAAALHPPAAAGVSAAATSLVATQQQQTPASNPFLEPPLDAYMERFNIPLVHGSGIYVDLGSDKEVDGRQYREPGGRCPAFGKTIKLHQPKNNPSYKNDYLQNVPTKAESDAAGRPLPGGLNNNFVLTDKTPFSPMSVDKLSSCKELKAKTGLGRCAEMSYKTTASRNSSYRYPFAFDTKRQLCYFLLIPVQRLMGERYCSVDGKPAGMTWYCMEPSKSAEERTEMVYGSAYVGERPDEWEEKCPNKATKNAVFGVWKQGKCVEHKFLEGSKVEKVKREEECWELAFLNPEVASDHPVTDDENIGTVGYYFPTVGPNQPKSGGTGMNFASFYPHSECVLSSSIPTCLVPLKGAAAYTALGGLEEEEAPCSSHSFSPISSSCNPSTCMHNVISCEGGVLVSKEEECLPEDGSKCDRSNAMVIGLAAAGGILLLLTVGGIAVYRNKNKATPKQEEATRSEYVQEEAAANRKKQRQSDLAQQAEPSFWEEAEADNPDAADNTHVLVDQDY</sequence>
<keyword evidence="5 9" id="KW-1133">Transmembrane helix</keyword>
<dbReference type="SMART" id="SM00815">
    <property type="entry name" value="AMA-1"/>
    <property type="match status" value="1"/>
</dbReference>
<keyword evidence="7" id="KW-0325">Glycoprotein</keyword>
<dbReference type="PRINTS" id="PR01361">
    <property type="entry name" value="MEROZOITESA"/>
</dbReference>
<feature type="chain" id="PRO_5003687951" evidence="10">
    <location>
        <begin position="27"/>
        <end position="551"/>
    </location>
</feature>
<comment type="similarity">
    <text evidence="2">Belongs to the apicomplexan parasites AMA1 family.</text>
</comment>
<reference evidence="11" key="1">
    <citation type="submission" date="2012-05" db="EMBL/GenBank/DDBJ databases">
        <title>Apical membrane antigen 1 of Eimeria brunetti.</title>
        <authorList>
            <person name="Kawahara F."/>
            <person name="Tomeno E."/>
        </authorList>
    </citation>
    <scope>NUCLEOTIDE SEQUENCE</scope>
    <source>
        <strain evidence="11">Nb</strain>
    </source>
</reference>
<gene>
    <name evidence="11" type="primary">AMA1</name>
</gene>
<evidence type="ECO:0000256" key="2">
    <source>
        <dbReference type="ARBA" id="ARBA00007098"/>
    </source>
</evidence>
<dbReference type="Pfam" id="PF02430">
    <property type="entry name" value="AMA-1"/>
    <property type="match status" value="1"/>
</dbReference>
<keyword evidence="4 10" id="KW-0732">Signal</keyword>
<evidence type="ECO:0000256" key="4">
    <source>
        <dbReference type="ARBA" id="ARBA00022729"/>
    </source>
</evidence>
<evidence type="ECO:0000256" key="6">
    <source>
        <dbReference type="ARBA" id="ARBA00023136"/>
    </source>
</evidence>
<evidence type="ECO:0000256" key="5">
    <source>
        <dbReference type="ARBA" id="ARBA00022989"/>
    </source>
</evidence>
<feature type="transmembrane region" description="Helical" evidence="9">
    <location>
        <begin position="462"/>
        <end position="485"/>
    </location>
</feature>
<comment type="subcellular location">
    <subcellularLocation>
        <location evidence="1">Membrane</location>
        <topology evidence="1">Single-pass type I membrane protein</topology>
    </subcellularLocation>
</comment>
<dbReference type="AlphaFoldDB" id="I4DEF4"/>
<dbReference type="InterPro" id="IPR003298">
    <property type="entry name" value="Apmem_Ag1"/>
</dbReference>
<dbReference type="EMBL" id="AB723701">
    <property type="protein sequence ID" value="BAM16294.1"/>
    <property type="molecule type" value="mRNA"/>
</dbReference>
<dbReference type="Gene3D" id="3.50.4.10">
    <property type="entry name" value="Hepatocyte Growth Factor"/>
    <property type="match status" value="2"/>
</dbReference>
<organism evidence="11">
    <name type="scientific">Eimeria brunetti</name>
    <dbReference type="NCBI Taxonomy" id="51314"/>
    <lineage>
        <taxon>Eukaryota</taxon>
        <taxon>Sar</taxon>
        <taxon>Alveolata</taxon>
        <taxon>Apicomplexa</taxon>
        <taxon>Conoidasida</taxon>
        <taxon>Coccidia</taxon>
        <taxon>Eucoccidiorida</taxon>
        <taxon>Eimeriorina</taxon>
        <taxon>Eimeriidae</taxon>
        <taxon>Eimeria</taxon>
    </lineage>
</organism>
<dbReference type="GO" id="GO:0016020">
    <property type="term" value="C:membrane"/>
    <property type="evidence" value="ECO:0007669"/>
    <property type="project" value="UniProtKB-SubCell"/>
</dbReference>
<keyword evidence="3 9" id="KW-0812">Transmembrane</keyword>
<evidence type="ECO:0000256" key="9">
    <source>
        <dbReference type="SAM" id="Phobius"/>
    </source>
</evidence>
<feature type="compositionally biased region" description="Acidic residues" evidence="8">
    <location>
        <begin position="528"/>
        <end position="538"/>
    </location>
</feature>
<evidence type="ECO:0000256" key="8">
    <source>
        <dbReference type="SAM" id="MobiDB-lite"/>
    </source>
</evidence>
<feature type="signal peptide" evidence="10">
    <location>
        <begin position="1"/>
        <end position="26"/>
    </location>
</feature>
<evidence type="ECO:0000313" key="11">
    <source>
        <dbReference type="EMBL" id="BAM16294.1"/>
    </source>
</evidence>
<dbReference type="VEuPathDB" id="ToxoDB:EBH_0074810"/>